<accession>A0ABP7NWJ4</accession>
<protein>
    <recommendedName>
        <fullName evidence="2">MaoC-like domain-containing protein</fullName>
    </recommendedName>
</protein>
<comment type="caution">
    <text evidence="3">The sequence shown here is derived from an EMBL/GenBank/DDBJ whole genome shotgun (WGS) entry which is preliminary data.</text>
</comment>
<dbReference type="Gene3D" id="3.10.129.10">
    <property type="entry name" value="Hotdog Thioesterase"/>
    <property type="match status" value="1"/>
</dbReference>
<sequence>MTGRIGAADLRAGTVYPFGEYRLTLEEVLDFAGQWDPQDFHTDVAAADAGAYGGIIASGIQTLAVLQRLTVLGVYRDWQVVAGRSMRDVQFLRPVRPGDVLTGWARIDDVIADDRGRADVVVSTELTVGDRPVLRAVTDVVVRY</sequence>
<proteinExistence type="inferred from homology"/>
<evidence type="ECO:0000259" key="2">
    <source>
        <dbReference type="Pfam" id="PF01575"/>
    </source>
</evidence>
<keyword evidence="4" id="KW-1185">Reference proteome</keyword>
<dbReference type="Pfam" id="PF01575">
    <property type="entry name" value="MaoC_dehydratas"/>
    <property type="match status" value="1"/>
</dbReference>
<evidence type="ECO:0000256" key="1">
    <source>
        <dbReference type="ARBA" id="ARBA00005254"/>
    </source>
</evidence>
<feature type="domain" description="MaoC-like" evidence="2">
    <location>
        <begin position="20"/>
        <end position="126"/>
    </location>
</feature>
<comment type="similarity">
    <text evidence="1">Belongs to the enoyl-CoA hydratase/isomerase family.</text>
</comment>
<evidence type="ECO:0000313" key="3">
    <source>
        <dbReference type="EMBL" id="GAA3955069.1"/>
    </source>
</evidence>
<organism evidence="3 4">
    <name type="scientific">Gordonia caeni</name>
    <dbReference type="NCBI Taxonomy" id="1007097"/>
    <lineage>
        <taxon>Bacteria</taxon>
        <taxon>Bacillati</taxon>
        <taxon>Actinomycetota</taxon>
        <taxon>Actinomycetes</taxon>
        <taxon>Mycobacteriales</taxon>
        <taxon>Gordoniaceae</taxon>
        <taxon>Gordonia</taxon>
    </lineage>
</organism>
<dbReference type="InterPro" id="IPR002539">
    <property type="entry name" value="MaoC-like_dom"/>
</dbReference>
<dbReference type="RefSeq" id="WP_344781662.1">
    <property type="nucleotide sequence ID" value="NZ_BAAAZW010000003.1"/>
</dbReference>
<reference evidence="4" key="1">
    <citation type="journal article" date="2019" name="Int. J. Syst. Evol. Microbiol.">
        <title>The Global Catalogue of Microorganisms (GCM) 10K type strain sequencing project: providing services to taxonomists for standard genome sequencing and annotation.</title>
        <authorList>
            <consortium name="The Broad Institute Genomics Platform"/>
            <consortium name="The Broad Institute Genome Sequencing Center for Infectious Disease"/>
            <person name="Wu L."/>
            <person name="Ma J."/>
        </authorList>
    </citation>
    <scope>NUCLEOTIDE SEQUENCE [LARGE SCALE GENOMIC DNA]</scope>
    <source>
        <strain evidence="4">JCM 16923</strain>
    </source>
</reference>
<dbReference type="SUPFAM" id="SSF54637">
    <property type="entry name" value="Thioesterase/thiol ester dehydrase-isomerase"/>
    <property type="match status" value="1"/>
</dbReference>
<evidence type="ECO:0000313" key="4">
    <source>
        <dbReference type="Proteomes" id="UP001418444"/>
    </source>
</evidence>
<dbReference type="InterPro" id="IPR029069">
    <property type="entry name" value="HotDog_dom_sf"/>
</dbReference>
<name>A0ABP7NWJ4_9ACTN</name>
<dbReference type="Proteomes" id="UP001418444">
    <property type="component" value="Unassembled WGS sequence"/>
</dbReference>
<gene>
    <name evidence="3" type="ORF">GCM10022231_12040</name>
</gene>
<dbReference type="EMBL" id="BAAAZW010000003">
    <property type="protein sequence ID" value="GAA3955069.1"/>
    <property type="molecule type" value="Genomic_DNA"/>
</dbReference>